<reference evidence="4 5" key="1">
    <citation type="submission" date="2016-10" db="EMBL/GenBank/DDBJ databases">
        <authorList>
            <person name="de Groot N.N."/>
        </authorList>
    </citation>
    <scope>NUCLEOTIDE SEQUENCE [LARGE SCALE GENOMIC DNA]</scope>
    <source>
        <strain evidence="4 5">DSM 2872</strain>
    </source>
</reference>
<feature type="domain" description="Prepilin type IV endopeptidase peptidase" evidence="3">
    <location>
        <begin position="79"/>
        <end position="179"/>
    </location>
</feature>
<dbReference type="PANTHER" id="PTHR30487">
    <property type="entry name" value="TYPE 4 PREPILIN-LIKE PROTEINS LEADER PEPTIDE-PROCESSING ENZYME"/>
    <property type="match status" value="1"/>
</dbReference>
<dbReference type="RefSeq" id="WP_072024004.1">
    <property type="nucleotide sequence ID" value="NZ_FNQG01000009.1"/>
</dbReference>
<evidence type="ECO:0000313" key="4">
    <source>
        <dbReference type="EMBL" id="SEA14658.1"/>
    </source>
</evidence>
<dbReference type="Pfam" id="PF01478">
    <property type="entry name" value="Peptidase_A24"/>
    <property type="match status" value="1"/>
</dbReference>
<dbReference type="GO" id="GO:0006465">
    <property type="term" value="P:signal peptide processing"/>
    <property type="evidence" value="ECO:0007669"/>
    <property type="project" value="TreeGrafter"/>
</dbReference>
<keyword evidence="2" id="KW-0472">Membrane</keyword>
<feature type="transmembrane region" description="Helical" evidence="2">
    <location>
        <begin position="6"/>
        <end position="29"/>
    </location>
</feature>
<dbReference type="PANTHER" id="PTHR30487:SF0">
    <property type="entry name" value="PREPILIN LEADER PEPTIDASE_N-METHYLTRANSFERASE-RELATED"/>
    <property type="match status" value="1"/>
</dbReference>
<keyword evidence="4" id="KW-0489">Methyltransferase</keyword>
<dbReference type="Proteomes" id="UP000183469">
    <property type="component" value="Unassembled WGS sequence"/>
</dbReference>
<dbReference type="GO" id="GO:0005886">
    <property type="term" value="C:plasma membrane"/>
    <property type="evidence" value="ECO:0007669"/>
    <property type="project" value="TreeGrafter"/>
</dbReference>
<keyword evidence="4" id="KW-0808">Transferase</keyword>
<dbReference type="InterPro" id="IPR050882">
    <property type="entry name" value="Prepilin_peptidase/N-MTase"/>
</dbReference>
<evidence type="ECO:0000256" key="1">
    <source>
        <dbReference type="ARBA" id="ARBA00005801"/>
    </source>
</evidence>
<accession>A0A1H3YUA8</accession>
<feature type="transmembrane region" description="Helical" evidence="2">
    <location>
        <begin position="153"/>
        <end position="183"/>
    </location>
</feature>
<feature type="transmembrane region" description="Helical" evidence="2">
    <location>
        <begin position="72"/>
        <end position="90"/>
    </location>
</feature>
<dbReference type="AlphaFoldDB" id="A0A1H3YUA8"/>
<feature type="transmembrane region" description="Helical" evidence="2">
    <location>
        <begin position="195"/>
        <end position="212"/>
    </location>
</feature>
<dbReference type="Gene3D" id="1.20.120.1220">
    <property type="match status" value="1"/>
</dbReference>
<evidence type="ECO:0000259" key="3">
    <source>
        <dbReference type="Pfam" id="PF01478"/>
    </source>
</evidence>
<gene>
    <name evidence="4" type="ORF">SAMN05660648_02115</name>
</gene>
<feature type="transmembrane region" description="Helical" evidence="2">
    <location>
        <begin position="122"/>
        <end position="141"/>
    </location>
</feature>
<dbReference type="InterPro" id="IPR000045">
    <property type="entry name" value="Prepilin_IV_endopep_pep"/>
</dbReference>
<sequence>MLFILKLFIAVICAVSGAIAGNHWIAKLYRTKENILSFPHKIFAQHESRKRYLPGVLGMLMAFYLLNISSTVLSHFFGLFFIYFLILFTFTDFEQEVIFDVMLLPFALLGLFSSILNGYPVLDHLAAGLGGGILFLVLAILTRGGIGGGDIKLIAALGLWLGSSQLLDVIVMGLIAGGIGAFLLMKFAHKKKTDTFAYGPFFTVAALLQLFVS</sequence>
<evidence type="ECO:0000313" key="5">
    <source>
        <dbReference type="Proteomes" id="UP000183469"/>
    </source>
</evidence>
<organism evidence="4 5">
    <name type="scientific">Selenomonas ruminantium</name>
    <dbReference type="NCBI Taxonomy" id="971"/>
    <lineage>
        <taxon>Bacteria</taxon>
        <taxon>Bacillati</taxon>
        <taxon>Bacillota</taxon>
        <taxon>Negativicutes</taxon>
        <taxon>Selenomonadales</taxon>
        <taxon>Selenomonadaceae</taxon>
        <taxon>Selenomonas</taxon>
    </lineage>
</organism>
<proteinExistence type="inferred from homology"/>
<dbReference type="GO" id="GO:0032259">
    <property type="term" value="P:methylation"/>
    <property type="evidence" value="ECO:0007669"/>
    <property type="project" value="UniProtKB-KW"/>
</dbReference>
<feature type="transmembrane region" description="Helical" evidence="2">
    <location>
        <begin position="97"/>
        <end position="116"/>
    </location>
</feature>
<keyword evidence="2" id="KW-0812">Transmembrane</keyword>
<dbReference type="GO" id="GO:0008168">
    <property type="term" value="F:methyltransferase activity"/>
    <property type="evidence" value="ECO:0007669"/>
    <property type="project" value="UniProtKB-KW"/>
</dbReference>
<keyword evidence="2" id="KW-1133">Transmembrane helix</keyword>
<name>A0A1H3YUA8_SELRU</name>
<dbReference type="GO" id="GO:0004190">
    <property type="term" value="F:aspartic-type endopeptidase activity"/>
    <property type="evidence" value="ECO:0007669"/>
    <property type="project" value="InterPro"/>
</dbReference>
<evidence type="ECO:0000256" key="2">
    <source>
        <dbReference type="SAM" id="Phobius"/>
    </source>
</evidence>
<dbReference type="EMBL" id="FNQG01000009">
    <property type="protein sequence ID" value="SEA14658.1"/>
    <property type="molecule type" value="Genomic_DNA"/>
</dbReference>
<protein>
    <submittedName>
        <fullName evidence="4">Leader peptidase (Prepilin peptidase) / N-methyltransferase</fullName>
    </submittedName>
</protein>
<comment type="similarity">
    <text evidence="1">Belongs to the peptidase A24 family.</text>
</comment>